<dbReference type="SMART" id="SM00855">
    <property type="entry name" value="PGAM"/>
    <property type="match status" value="1"/>
</dbReference>
<accession>A0A2V3TVW2</accession>
<organism evidence="1 2">
    <name type="scientific">Chelatococcus asaccharovorans</name>
    <dbReference type="NCBI Taxonomy" id="28210"/>
    <lineage>
        <taxon>Bacteria</taxon>
        <taxon>Pseudomonadati</taxon>
        <taxon>Pseudomonadota</taxon>
        <taxon>Alphaproteobacteria</taxon>
        <taxon>Hyphomicrobiales</taxon>
        <taxon>Chelatococcaceae</taxon>
        <taxon>Chelatococcus</taxon>
    </lineage>
</organism>
<keyword evidence="2" id="KW-1185">Reference proteome</keyword>
<gene>
    <name evidence="1" type="ORF">C7450_11456</name>
</gene>
<evidence type="ECO:0000313" key="1">
    <source>
        <dbReference type="EMBL" id="PXW53180.1"/>
    </source>
</evidence>
<dbReference type="AlphaFoldDB" id="A0A2V3TVW2"/>
<dbReference type="PANTHER" id="PTHR47623">
    <property type="entry name" value="OS09G0287300 PROTEIN"/>
    <property type="match status" value="1"/>
</dbReference>
<dbReference type="SUPFAM" id="SSF53254">
    <property type="entry name" value="Phosphoglycerate mutase-like"/>
    <property type="match status" value="1"/>
</dbReference>
<reference evidence="1 2" key="1">
    <citation type="submission" date="2018-05" db="EMBL/GenBank/DDBJ databases">
        <title>Genomic Encyclopedia of Type Strains, Phase IV (KMG-IV): sequencing the most valuable type-strain genomes for metagenomic binning, comparative biology and taxonomic classification.</title>
        <authorList>
            <person name="Goeker M."/>
        </authorList>
    </citation>
    <scope>NUCLEOTIDE SEQUENCE [LARGE SCALE GENOMIC DNA]</scope>
    <source>
        <strain evidence="1 2">DSM 6462</strain>
    </source>
</reference>
<proteinExistence type="predicted"/>
<protein>
    <submittedName>
        <fullName evidence="1">Phosphohistidine phosphatase</fullName>
    </submittedName>
</protein>
<sequence>MHRLILMRHAKSDWPDGVADHDRPLAARGRKTAPLMAHYMVAEGLIPDLALVSSARRTQDTWALVAPVLAKARANRSRRDDIATETEPRIYEARVEILLTVLRGVRDDVKTLLVVGHNPGMAELTLLLSGAGDSHQLAELQRKFPTAALSVIGFTGRWSELAPFKGRLDRFVTPKSLGGEDD</sequence>
<comment type="caution">
    <text evidence="1">The sequence shown here is derived from an EMBL/GenBank/DDBJ whole genome shotgun (WGS) entry which is preliminary data.</text>
</comment>
<dbReference type="InterPro" id="IPR013078">
    <property type="entry name" value="His_Pase_superF_clade-1"/>
</dbReference>
<dbReference type="InterPro" id="IPR029033">
    <property type="entry name" value="His_PPase_superfam"/>
</dbReference>
<dbReference type="EMBL" id="QJJK01000014">
    <property type="protein sequence ID" value="PXW53180.1"/>
    <property type="molecule type" value="Genomic_DNA"/>
</dbReference>
<evidence type="ECO:0000313" key="2">
    <source>
        <dbReference type="Proteomes" id="UP000248021"/>
    </source>
</evidence>
<dbReference type="PANTHER" id="PTHR47623:SF1">
    <property type="entry name" value="OS09G0287300 PROTEIN"/>
    <property type="match status" value="1"/>
</dbReference>
<dbReference type="OrthoDB" id="9810154at2"/>
<dbReference type="Gene3D" id="3.40.50.1240">
    <property type="entry name" value="Phosphoglycerate mutase-like"/>
    <property type="match status" value="1"/>
</dbReference>
<dbReference type="Proteomes" id="UP000248021">
    <property type="component" value="Unassembled WGS sequence"/>
</dbReference>
<name>A0A2V3TVW2_9HYPH</name>
<dbReference type="Pfam" id="PF00300">
    <property type="entry name" value="His_Phos_1"/>
    <property type="match status" value="1"/>
</dbReference>
<dbReference type="RefSeq" id="WP_110377707.1">
    <property type="nucleotide sequence ID" value="NZ_JAHBRY010000001.1"/>
</dbReference>
<dbReference type="CDD" id="cd07067">
    <property type="entry name" value="HP_PGM_like"/>
    <property type="match status" value="1"/>
</dbReference>